<comment type="caution">
    <text evidence="2">The sequence shown here is derived from an EMBL/GenBank/DDBJ whole genome shotgun (WGS) entry which is preliminary data.</text>
</comment>
<reference evidence="2" key="1">
    <citation type="submission" date="2019-08" db="EMBL/GenBank/DDBJ databases">
        <authorList>
            <person name="Kucharzyk K."/>
            <person name="Murdoch R.W."/>
            <person name="Higgins S."/>
            <person name="Loffler F."/>
        </authorList>
    </citation>
    <scope>NUCLEOTIDE SEQUENCE</scope>
</reference>
<organism evidence="2">
    <name type="scientific">bioreactor metagenome</name>
    <dbReference type="NCBI Taxonomy" id="1076179"/>
    <lineage>
        <taxon>unclassified sequences</taxon>
        <taxon>metagenomes</taxon>
        <taxon>ecological metagenomes</taxon>
    </lineage>
</organism>
<name>A0A645CGC2_9ZZZZ</name>
<proteinExistence type="predicted"/>
<accession>A0A645CGC2</accession>
<gene>
    <name evidence="2" type="ORF">SDC9_122960</name>
</gene>
<dbReference type="AlphaFoldDB" id="A0A645CGC2"/>
<protein>
    <submittedName>
        <fullName evidence="2">Uncharacterized protein</fullName>
    </submittedName>
</protein>
<sequence>MLKVRGRNSATAMEAERPGMEPNIIPTATPAAISSREDGVAILTNAVPSAARAFISSPPRTES</sequence>
<dbReference type="EMBL" id="VSSQ01026984">
    <property type="protein sequence ID" value="MPM75965.1"/>
    <property type="molecule type" value="Genomic_DNA"/>
</dbReference>
<evidence type="ECO:0000313" key="2">
    <source>
        <dbReference type="EMBL" id="MPM75965.1"/>
    </source>
</evidence>
<feature type="region of interest" description="Disordered" evidence="1">
    <location>
        <begin position="1"/>
        <end position="24"/>
    </location>
</feature>
<evidence type="ECO:0000256" key="1">
    <source>
        <dbReference type="SAM" id="MobiDB-lite"/>
    </source>
</evidence>